<proteinExistence type="predicted"/>
<evidence type="ECO:0000313" key="4">
    <source>
        <dbReference type="Proteomes" id="UP000198953"/>
    </source>
</evidence>
<organism evidence="3 4">
    <name type="scientific">Nonomuraea pusilla</name>
    <dbReference type="NCBI Taxonomy" id="46177"/>
    <lineage>
        <taxon>Bacteria</taxon>
        <taxon>Bacillati</taxon>
        <taxon>Actinomycetota</taxon>
        <taxon>Actinomycetes</taxon>
        <taxon>Streptosporangiales</taxon>
        <taxon>Streptosporangiaceae</taxon>
        <taxon>Nonomuraea</taxon>
    </lineage>
</organism>
<feature type="compositionally biased region" description="Basic and acidic residues" evidence="1">
    <location>
        <begin position="22"/>
        <end position="38"/>
    </location>
</feature>
<evidence type="ECO:0000256" key="2">
    <source>
        <dbReference type="SAM" id="Phobius"/>
    </source>
</evidence>
<feature type="compositionally biased region" description="Basic and acidic residues" evidence="1">
    <location>
        <begin position="1"/>
        <end position="13"/>
    </location>
</feature>
<feature type="compositionally biased region" description="Low complexity" evidence="1">
    <location>
        <begin position="39"/>
        <end position="53"/>
    </location>
</feature>
<gene>
    <name evidence="3" type="ORF">SAMN05660976_07572</name>
</gene>
<dbReference type="RefSeq" id="WP_055505067.1">
    <property type="nucleotide sequence ID" value="NZ_BBZG01000002.1"/>
</dbReference>
<keyword evidence="4" id="KW-1185">Reference proteome</keyword>
<sequence length="314" mass="33166">MTSHDPGAHDGRNGEPGPGSGRSRDHDLDGAREPERPGGLEAELIALGALLDVPAPPPPDLAAKVRARLQPTDPQEGRPLTDPQGSRLPPDPQESRPLTDPQGSRPPADPRGSRPPTRRSRRSRRWKVVAGVLAVVVAVTAATPQGRAAVAGILRLAGVEIHLDEEAPAPLPGAALLPGERAVPPGDLARHVRFPVRTPSALGPPSAATVSDAGRVASLFWPDGVRLDQFDGGLDPVFFKRVGPPWPQEARVGGLPGWWVQGTHRLGYITRPDGTEVPLRQAGPTLVWQRDGVGHRLEGVPTLGRAVAIADSLK</sequence>
<evidence type="ECO:0000256" key="1">
    <source>
        <dbReference type="SAM" id="MobiDB-lite"/>
    </source>
</evidence>
<evidence type="ECO:0000313" key="3">
    <source>
        <dbReference type="EMBL" id="SEN43601.1"/>
    </source>
</evidence>
<keyword evidence="2" id="KW-0472">Membrane</keyword>
<keyword evidence="2" id="KW-0812">Transmembrane</keyword>
<keyword evidence="2" id="KW-1133">Transmembrane helix</keyword>
<feature type="transmembrane region" description="Helical" evidence="2">
    <location>
        <begin position="128"/>
        <end position="146"/>
    </location>
</feature>
<feature type="region of interest" description="Disordered" evidence="1">
    <location>
        <begin position="1"/>
        <end position="124"/>
    </location>
</feature>
<dbReference type="OrthoDB" id="4328209at2"/>
<dbReference type="EMBL" id="FOBF01000026">
    <property type="protein sequence ID" value="SEN43601.1"/>
    <property type="molecule type" value="Genomic_DNA"/>
</dbReference>
<dbReference type="Proteomes" id="UP000198953">
    <property type="component" value="Unassembled WGS sequence"/>
</dbReference>
<dbReference type="STRING" id="46177.SAMN05660976_07572"/>
<reference evidence="3 4" key="1">
    <citation type="submission" date="2016-10" db="EMBL/GenBank/DDBJ databases">
        <authorList>
            <person name="de Groot N.N."/>
        </authorList>
    </citation>
    <scope>NUCLEOTIDE SEQUENCE [LARGE SCALE GENOMIC DNA]</scope>
    <source>
        <strain evidence="3 4">DSM 43357</strain>
    </source>
</reference>
<protein>
    <submittedName>
        <fullName evidence="3">Uncharacterized protein</fullName>
    </submittedName>
</protein>
<name>A0A1H8GHG8_9ACTN</name>
<dbReference type="AlphaFoldDB" id="A0A1H8GHG8"/>
<accession>A0A1H8GHG8</accession>